<evidence type="ECO:0000259" key="1">
    <source>
        <dbReference type="Pfam" id="PF05043"/>
    </source>
</evidence>
<dbReference type="InterPro" id="IPR007737">
    <property type="entry name" value="Mga_HTH"/>
</dbReference>
<dbReference type="STRING" id="53345.LIU_00560"/>
<name>A0A367CHD7_9ENTE</name>
<gene>
    <name evidence="2" type="ORF">EA71_00239</name>
</gene>
<accession>A0A367CHD7</accession>
<protein>
    <recommendedName>
        <fullName evidence="1">Mga helix-turn-helix domain-containing protein</fullName>
    </recommendedName>
</protein>
<organism evidence="2 3">
    <name type="scientific">Enterococcus durans</name>
    <dbReference type="NCBI Taxonomy" id="53345"/>
    <lineage>
        <taxon>Bacteria</taxon>
        <taxon>Bacillati</taxon>
        <taxon>Bacillota</taxon>
        <taxon>Bacilli</taxon>
        <taxon>Lactobacillales</taxon>
        <taxon>Enterococcaceae</taxon>
        <taxon>Enterococcus</taxon>
    </lineage>
</organism>
<dbReference type="RefSeq" id="WP_258547434.1">
    <property type="nucleotide sequence ID" value="NZ_LEPB01000001.1"/>
</dbReference>
<dbReference type="AlphaFoldDB" id="A0A367CHD7"/>
<dbReference type="InterPro" id="IPR036388">
    <property type="entry name" value="WH-like_DNA-bd_sf"/>
</dbReference>
<dbReference type="EMBL" id="LEPB01000001">
    <property type="protein sequence ID" value="RCA12035.1"/>
    <property type="molecule type" value="Genomic_DNA"/>
</dbReference>
<dbReference type="Gene3D" id="1.10.10.10">
    <property type="entry name" value="Winged helix-like DNA-binding domain superfamily/Winged helix DNA-binding domain"/>
    <property type="match status" value="1"/>
</dbReference>
<evidence type="ECO:0000313" key="2">
    <source>
        <dbReference type="EMBL" id="RCA12035.1"/>
    </source>
</evidence>
<dbReference type="Pfam" id="PF05043">
    <property type="entry name" value="Mga"/>
    <property type="match status" value="1"/>
</dbReference>
<sequence length="476" mass="56663">MYGLDTNTQLKIKIVHLLDETNLPLTSLEIQKKLGFGSQVTILNCCHEIKEQMELIYPNGEAYLIISPNLGIQLFRRSSSLQYLYDDFYSSDLFYEIIEQLIQQRQFSTNEFCDKYGVSVSKLKRKIKEINKLVNHYQMHISVSAKVTIKAEEAQLRMFSYAFLYGIHRQFSRIDWIKNKKFIWELSRKILTYLAVSPSEQSLELLSIWLYVQLNAMEQESRLTFTLRQTLLLKTLSIPEKPAFLSEWHQTDWQLLIAFIQTSDIFGYEEDFQPFPPELSGWFDQLTNDWFHLFEHYFTPLDEEEKRLAVRLHRYEFISLNFFKIDENFFHQQELILAVQNEKPTYYHQFNALFDTYTQKYNYRVPENSFRFQNQLLICLALCPFDKLRPRLAINLQSDLNYLLTNYLKQQVILNLKNSYFVNFVPQSKQADLVISTTPQKMKLNKKQKFLLVRVPFTEQDIKSLRLIAGSFIDIK</sequence>
<feature type="domain" description="Mga helix-turn-helix" evidence="1">
    <location>
        <begin position="79"/>
        <end position="163"/>
    </location>
</feature>
<comment type="caution">
    <text evidence="2">The sequence shown here is derived from an EMBL/GenBank/DDBJ whole genome shotgun (WGS) entry which is preliminary data.</text>
</comment>
<dbReference type="Proteomes" id="UP000252797">
    <property type="component" value="Unassembled WGS sequence"/>
</dbReference>
<proteinExistence type="predicted"/>
<evidence type="ECO:0000313" key="3">
    <source>
        <dbReference type="Proteomes" id="UP000252797"/>
    </source>
</evidence>
<reference evidence="2 3" key="1">
    <citation type="submission" date="2015-06" db="EMBL/GenBank/DDBJ databases">
        <title>The Genome Sequence of Enterococcus durans 4EA1.</title>
        <authorList>
            <consortium name="The Broad Institute Genomics Platform"/>
            <consortium name="The Broad Institute Genome Sequencing Center for Infectious Disease"/>
            <person name="Earl A.M."/>
            <person name="Van Tyne D."/>
            <person name="Lebreton F."/>
            <person name="Saavedra J.T."/>
            <person name="Gilmore M.S."/>
            <person name="Manson Mcguire A."/>
            <person name="Clock S."/>
            <person name="Crupain M."/>
            <person name="Rangan U."/>
            <person name="Young S."/>
            <person name="Abouelleil A."/>
            <person name="Cao P."/>
            <person name="Chapman S.B."/>
            <person name="Griggs A."/>
            <person name="Priest M."/>
            <person name="Shea T."/>
            <person name="Wortman J."/>
            <person name="Nusbaum C."/>
            <person name="Birren B."/>
        </authorList>
    </citation>
    <scope>NUCLEOTIDE SEQUENCE [LARGE SCALE GENOMIC DNA]</scope>
    <source>
        <strain evidence="2 3">4EA1</strain>
    </source>
</reference>